<dbReference type="PRINTS" id="PR00145">
    <property type="entry name" value="ARGSUCLYASE"/>
</dbReference>
<comment type="similarity">
    <text evidence="2">Belongs to the class-II fumarase/aspartase family.</text>
</comment>
<dbReference type="SUPFAM" id="SSF48557">
    <property type="entry name" value="L-aspartase-like"/>
    <property type="match status" value="1"/>
</dbReference>
<keyword evidence="5" id="KW-1185">Reference proteome</keyword>
<name>A0ABV8C8U6_9PSEU</name>
<dbReference type="RefSeq" id="WP_382379912.1">
    <property type="nucleotide sequence ID" value="NZ_JBHRZI010000052.1"/>
</dbReference>
<feature type="domain" description="Adenylosuccinate lyase C-terminal" evidence="3">
    <location>
        <begin position="372"/>
        <end position="444"/>
    </location>
</feature>
<dbReference type="PRINTS" id="PR00149">
    <property type="entry name" value="FUMRATELYASE"/>
</dbReference>
<dbReference type="EMBL" id="JBHRZI010000052">
    <property type="protein sequence ID" value="MFC3898422.1"/>
    <property type="molecule type" value="Genomic_DNA"/>
</dbReference>
<accession>A0ABV8C8U6</accession>
<dbReference type="InterPro" id="IPR008948">
    <property type="entry name" value="L-Aspartase-like"/>
</dbReference>
<gene>
    <name evidence="4" type="ORF">ACFOWZ_43735</name>
</gene>
<evidence type="ECO:0000313" key="4">
    <source>
        <dbReference type="EMBL" id="MFC3898422.1"/>
    </source>
</evidence>
<evidence type="ECO:0000256" key="2">
    <source>
        <dbReference type="ARBA" id="ARBA00034772"/>
    </source>
</evidence>
<proteinExistence type="inferred from homology"/>
<evidence type="ECO:0000256" key="1">
    <source>
        <dbReference type="ARBA" id="ARBA00023239"/>
    </source>
</evidence>
<dbReference type="PANTHER" id="PTHR43172:SF2">
    <property type="entry name" value="ADENYLOSUCCINATE LYASE C-TERMINAL DOMAIN-CONTAINING PROTEIN"/>
    <property type="match status" value="1"/>
</dbReference>
<evidence type="ECO:0000259" key="3">
    <source>
        <dbReference type="SMART" id="SM00998"/>
    </source>
</evidence>
<comment type="caution">
    <text evidence="4">The sequence shown here is derived from an EMBL/GenBank/DDBJ whole genome shotgun (WGS) entry which is preliminary data.</text>
</comment>
<dbReference type="Gene3D" id="1.10.40.30">
    <property type="entry name" value="Fumarase/aspartase (C-terminal domain)"/>
    <property type="match status" value="1"/>
</dbReference>
<keyword evidence="1 4" id="KW-0456">Lyase</keyword>
<dbReference type="InterPro" id="IPR019468">
    <property type="entry name" value="AdenyloSucc_lyase_C"/>
</dbReference>
<dbReference type="InterPro" id="IPR022761">
    <property type="entry name" value="Fumarate_lyase_N"/>
</dbReference>
<dbReference type="Pfam" id="PF10397">
    <property type="entry name" value="ADSL_C"/>
    <property type="match status" value="1"/>
</dbReference>
<dbReference type="Gene3D" id="1.10.275.10">
    <property type="entry name" value="Fumarase/aspartase (N-terminal domain)"/>
    <property type="match status" value="1"/>
</dbReference>
<dbReference type="InterPro" id="IPR000362">
    <property type="entry name" value="Fumarate_lyase_fam"/>
</dbReference>
<dbReference type="Pfam" id="PF00206">
    <property type="entry name" value="Lyase_1"/>
    <property type="match status" value="1"/>
</dbReference>
<reference evidence="5" key="1">
    <citation type="journal article" date="2019" name="Int. J. Syst. Evol. Microbiol.">
        <title>The Global Catalogue of Microorganisms (GCM) 10K type strain sequencing project: providing services to taxonomists for standard genome sequencing and annotation.</title>
        <authorList>
            <consortium name="The Broad Institute Genomics Platform"/>
            <consortium name="The Broad Institute Genome Sequencing Center for Infectious Disease"/>
            <person name="Wu L."/>
            <person name="Ma J."/>
        </authorList>
    </citation>
    <scope>NUCLEOTIDE SEQUENCE [LARGE SCALE GENOMIC DNA]</scope>
    <source>
        <strain evidence="5">CGMCC 4.7405</strain>
    </source>
</reference>
<dbReference type="SMART" id="SM00998">
    <property type="entry name" value="ADSL_C"/>
    <property type="match status" value="1"/>
</dbReference>
<dbReference type="CDD" id="cd01597">
    <property type="entry name" value="pCLME"/>
    <property type="match status" value="1"/>
</dbReference>
<organism evidence="4 5">
    <name type="scientific">Lentzea rhizosphaerae</name>
    <dbReference type="NCBI Taxonomy" id="2041025"/>
    <lineage>
        <taxon>Bacteria</taxon>
        <taxon>Bacillati</taxon>
        <taxon>Actinomycetota</taxon>
        <taxon>Actinomycetes</taxon>
        <taxon>Pseudonocardiales</taxon>
        <taxon>Pseudonocardiaceae</taxon>
        <taxon>Lentzea</taxon>
    </lineage>
</organism>
<dbReference type="Proteomes" id="UP001595690">
    <property type="component" value="Unassembled WGS sequence"/>
</dbReference>
<dbReference type="InterPro" id="IPR024083">
    <property type="entry name" value="Fumarase/histidase_N"/>
</dbReference>
<dbReference type="GO" id="GO:0016829">
    <property type="term" value="F:lyase activity"/>
    <property type="evidence" value="ECO:0007669"/>
    <property type="project" value="UniProtKB-KW"/>
</dbReference>
<dbReference type="Gene3D" id="1.20.200.10">
    <property type="entry name" value="Fumarase/aspartase (Central domain)"/>
    <property type="match status" value="1"/>
</dbReference>
<evidence type="ECO:0000313" key="5">
    <source>
        <dbReference type="Proteomes" id="UP001595690"/>
    </source>
</evidence>
<dbReference type="PANTHER" id="PTHR43172">
    <property type="entry name" value="ADENYLOSUCCINATE LYASE"/>
    <property type="match status" value="1"/>
</dbReference>
<protein>
    <submittedName>
        <fullName evidence="4">Adenylosuccinate lyase family protein</fullName>
    </submittedName>
</protein>
<sequence>MSRTDSGLLAPTWAGTPVEAATCDEAWLSAMLEVEAALARSQARLGLMPAEHAEVITEVAAAGGLDVVALARAARAAANPVVALVPAFTALVAAVDPAAAEHVHRGSTSQDVLDSAVMLIARHVLAQIDGDLSRTAAALAAMAEEHRDTLMAGRTLAQHAVPTTFGLKAAGWLQLVLDALAKVRSVACAGLPASLGGAAGTLAAYGEFARPERDGVELIAPFAEELRLAEPVLPWHTVRTPIADLGAVLGFVTGALGKFAVDVQTLSRTEIGEVTEPAADGRGASSAMPQKRNPVLATLILSAGRQVPALSLVLAQSMIAEDERPAGAWHSEWQALREALRLAGGAAFTAAELAEGLEVHPDRMRANVELTHGAIVAERLAVALTPALGKAQAKALLTRASTTTGAPFDEVLRTLPELAGLDLDDLLDPARYTGAAGQLVDRVLLRYRNYTSL</sequence>